<sequence length="226" mass="25436">MEERDEITATSFRVVVLEERPYSFEECAAQQVRSSVRVTHIAFTPPTVEEVESYVKRQQQTRKQKLSSRVKTYGDAALRQITLANLTTLCASGKMESHTVACFPWGFPGNCGTVAGPLNLESEGSSKRTIGADNLFQLEQVRLGGVYTVVLPRMSDLCSNVDIRFDVDGFVQLEVVGPGSVTFFGEQYSSLIPEWLNHHFFNVKDGEEHEEDSDEDDIAQMYRLIR</sequence>
<evidence type="ECO:0000313" key="1">
    <source>
        <dbReference type="EMBL" id="RHW68696.1"/>
    </source>
</evidence>
<reference evidence="1" key="1">
    <citation type="submission" date="2018-09" db="EMBL/GenBank/DDBJ databases">
        <title>whole genome sequence of T. equiperdum IVM-t1 strain.</title>
        <authorList>
            <person name="Suganuma K."/>
        </authorList>
    </citation>
    <scope>NUCLEOTIDE SEQUENCE [LARGE SCALE GENOMIC DNA]</scope>
    <source>
        <strain evidence="1">IVM-t1</strain>
    </source>
</reference>
<protein>
    <submittedName>
        <fullName evidence="1">Uncharacterized protein</fullName>
    </submittedName>
</protein>
<gene>
    <name evidence="1" type="ORF">DPX39_100118000</name>
</gene>
<accession>A0A3L6KXV2</accession>
<dbReference type="AlphaFoldDB" id="A0A3L6KXV2"/>
<proteinExistence type="predicted"/>
<dbReference type="Proteomes" id="UP000266743">
    <property type="component" value="Chromosome 10"/>
</dbReference>
<comment type="caution">
    <text evidence="1">The sequence shown here is derived from an EMBL/GenBank/DDBJ whole genome shotgun (WGS) entry which is preliminary data.</text>
</comment>
<name>A0A3L6KXV2_9TRYP</name>
<organism evidence="1">
    <name type="scientific">Trypanosoma brucei equiperdum</name>
    <dbReference type="NCBI Taxonomy" id="630700"/>
    <lineage>
        <taxon>Eukaryota</taxon>
        <taxon>Discoba</taxon>
        <taxon>Euglenozoa</taxon>
        <taxon>Kinetoplastea</taxon>
        <taxon>Metakinetoplastina</taxon>
        <taxon>Trypanosomatida</taxon>
        <taxon>Trypanosomatidae</taxon>
        <taxon>Trypanosoma</taxon>
    </lineage>
</organism>
<dbReference type="EMBL" id="QSBY01000010">
    <property type="protein sequence ID" value="RHW68696.1"/>
    <property type="molecule type" value="Genomic_DNA"/>
</dbReference>